<comment type="caution">
    <text evidence="1">The sequence shown here is derived from an EMBL/GenBank/DDBJ whole genome shotgun (WGS) entry which is preliminary data.</text>
</comment>
<protein>
    <submittedName>
        <fullName evidence="1">Uncharacterized protein</fullName>
    </submittedName>
</protein>
<reference evidence="1 2" key="2">
    <citation type="journal article" date="2022" name="Mol. Ecol. Resour.">
        <title>The genomes of chicory, endive, great burdock and yacon provide insights into Asteraceae paleo-polyploidization history and plant inulin production.</title>
        <authorList>
            <person name="Fan W."/>
            <person name="Wang S."/>
            <person name="Wang H."/>
            <person name="Wang A."/>
            <person name="Jiang F."/>
            <person name="Liu H."/>
            <person name="Zhao H."/>
            <person name="Xu D."/>
            <person name="Zhang Y."/>
        </authorList>
    </citation>
    <scope>NUCLEOTIDE SEQUENCE [LARGE SCALE GENOMIC DNA]</scope>
    <source>
        <strain evidence="2">cv. Niubang</strain>
    </source>
</reference>
<accession>A0ACB9BC17</accession>
<evidence type="ECO:0000313" key="2">
    <source>
        <dbReference type="Proteomes" id="UP001055879"/>
    </source>
</evidence>
<keyword evidence="2" id="KW-1185">Reference proteome</keyword>
<gene>
    <name evidence="1" type="ORF">L6452_20525</name>
</gene>
<sequence>MGMFETLSCHWKWEQKTLIGVGVGVGKSWQIYNPVMAIVVVGVPGLGIWQMRPSGWTDILTSDGRSVNVDIAELGAANGWIERSNFQSGIK</sequence>
<dbReference type="EMBL" id="CM042052">
    <property type="protein sequence ID" value="KAI3719623.1"/>
    <property type="molecule type" value="Genomic_DNA"/>
</dbReference>
<proteinExistence type="predicted"/>
<name>A0ACB9BC17_ARCLA</name>
<organism evidence="1 2">
    <name type="scientific">Arctium lappa</name>
    <name type="common">Greater burdock</name>
    <name type="synonym">Lappa major</name>
    <dbReference type="NCBI Taxonomy" id="4217"/>
    <lineage>
        <taxon>Eukaryota</taxon>
        <taxon>Viridiplantae</taxon>
        <taxon>Streptophyta</taxon>
        <taxon>Embryophyta</taxon>
        <taxon>Tracheophyta</taxon>
        <taxon>Spermatophyta</taxon>
        <taxon>Magnoliopsida</taxon>
        <taxon>eudicotyledons</taxon>
        <taxon>Gunneridae</taxon>
        <taxon>Pentapetalae</taxon>
        <taxon>asterids</taxon>
        <taxon>campanulids</taxon>
        <taxon>Asterales</taxon>
        <taxon>Asteraceae</taxon>
        <taxon>Carduoideae</taxon>
        <taxon>Cardueae</taxon>
        <taxon>Arctiinae</taxon>
        <taxon>Arctium</taxon>
    </lineage>
</organism>
<reference evidence="2" key="1">
    <citation type="journal article" date="2022" name="Mol. Ecol. Resour.">
        <title>The genomes of chicory, endive, great burdock and yacon provide insights into Asteraceae palaeo-polyploidization history and plant inulin production.</title>
        <authorList>
            <person name="Fan W."/>
            <person name="Wang S."/>
            <person name="Wang H."/>
            <person name="Wang A."/>
            <person name="Jiang F."/>
            <person name="Liu H."/>
            <person name="Zhao H."/>
            <person name="Xu D."/>
            <person name="Zhang Y."/>
        </authorList>
    </citation>
    <scope>NUCLEOTIDE SEQUENCE [LARGE SCALE GENOMIC DNA]</scope>
    <source>
        <strain evidence="2">cv. Niubang</strain>
    </source>
</reference>
<dbReference type="Proteomes" id="UP001055879">
    <property type="component" value="Linkage Group LG06"/>
</dbReference>
<evidence type="ECO:0000313" key="1">
    <source>
        <dbReference type="EMBL" id="KAI3719623.1"/>
    </source>
</evidence>